<sequence length="112" mass="12858">MTNEKIFTKEITDMAKDVYLGRNKKISNEQVRCIEHFSNGENKCQCCGEDNILFLTLSHVNGDGWIHRSMHTGSMAKCLIKNNFETQFNIKIECYNCNLARERNNGVCPHNG</sequence>
<evidence type="ECO:0000313" key="1">
    <source>
        <dbReference type="EMBL" id="KKN46004.1"/>
    </source>
</evidence>
<name>A0A0F9QU91_9ZZZZ</name>
<gene>
    <name evidence="1" type="ORF">LCGC14_0676980</name>
</gene>
<accession>A0A0F9QU91</accession>
<comment type="caution">
    <text evidence="1">The sequence shown here is derived from an EMBL/GenBank/DDBJ whole genome shotgun (WGS) entry which is preliminary data.</text>
</comment>
<reference evidence="1" key="1">
    <citation type="journal article" date="2015" name="Nature">
        <title>Complex archaea that bridge the gap between prokaryotes and eukaryotes.</title>
        <authorList>
            <person name="Spang A."/>
            <person name="Saw J.H."/>
            <person name="Jorgensen S.L."/>
            <person name="Zaremba-Niedzwiedzka K."/>
            <person name="Martijn J."/>
            <person name="Lind A.E."/>
            <person name="van Eijk R."/>
            <person name="Schleper C."/>
            <person name="Guy L."/>
            <person name="Ettema T.J."/>
        </authorList>
    </citation>
    <scope>NUCLEOTIDE SEQUENCE</scope>
</reference>
<organism evidence="1">
    <name type="scientific">marine sediment metagenome</name>
    <dbReference type="NCBI Taxonomy" id="412755"/>
    <lineage>
        <taxon>unclassified sequences</taxon>
        <taxon>metagenomes</taxon>
        <taxon>ecological metagenomes</taxon>
    </lineage>
</organism>
<protein>
    <submittedName>
        <fullName evidence="1">Uncharacterized protein</fullName>
    </submittedName>
</protein>
<proteinExistence type="predicted"/>
<dbReference type="EMBL" id="LAZR01001353">
    <property type="protein sequence ID" value="KKN46004.1"/>
    <property type="molecule type" value="Genomic_DNA"/>
</dbReference>
<dbReference type="AlphaFoldDB" id="A0A0F9QU91"/>